<dbReference type="Proteomes" id="UP000001369">
    <property type="component" value="Chromosome"/>
</dbReference>
<protein>
    <submittedName>
        <fullName evidence="2">Glycosyl transferase, family 2</fullName>
    </submittedName>
</protein>
<dbReference type="InterPro" id="IPR050834">
    <property type="entry name" value="Glycosyltransf_2"/>
</dbReference>
<dbReference type="InterPro" id="IPR001173">
    <property type="entry name" value="Glyco_trans_2-like"/>
</dbReference>
<dbReference type="GO" id="GO:0016740">
    <property type="term" value="F:transferase activity"/>
    <property type="evidence" value="ECO:0007669"/>
    <property type="project" value="UniProtKB-KW"/>
</dbReference>
<dbReference type="PANTHER" id="PTHR43685:SF2">
    <property type="entry name" value="GLYCOSYLTRANSFERASE 2-LIKE DOMAIN-CONTAINING PROTEIN"/>
    <property type="match status" value="1"/>
</dbReference>
<sequence>MNNESKKVSILIPVYNRENLIEETIQSALNQTYKNFEIIVVDNNSSDRTYEIVKNYTEKYENIKLYRNDKNIGPVRNWLKCIEYATGDYGKILWSDDLIAPTFLEKTVPHLKNEDVGFVFTGTEIFVDGTSNKMNAYFIGETGIYDIDNYIEGVLFGSNYPVSPGCALFRLKDLKQSLVINIPNKINSDFSMHAIGNDVLIYLITATRYTKFAFINEKLSFFRAHNDSITIKTEEGILALLYDIAKAYFVENYRPDLIPKLNSLLLFHLFKYKNDAKKLGIRKVSDFYMSKPIKIKNEVKKYEY</sequence>
<dbReference type="RefSeq" id="WP_012675075.1">
    <property type="nucleotide sequence ID" value="NC_012438.1"/>
</dbReference>
<keyword evidence="3" id="KW-1185">Reference proteome</keyword>
<keyword evidence="2" id="KW-0808">Transferase</keyword>
<dbReference type="eggNOG" id="COG1215">
    <property type="taxonomic scope" value="Bacteria"/>
</dbReference>
<dbReference type="CAZy" id="GT2">
    <property type="family name" value="Glycosyltransferase Family 2"/>
</dbReference>
<dbReference type="EMBL" id="CP001229">
    <property type="protein sequence ID" value="ACN99767.1"/>
    <property type="molecule type" value="Genomic_DNA"/>
</dbReference>
<evidence type="ECO:0000313" key="2">
    <source>
        <dbReference type="EMBL" id="ACN99767.1"/>
    </source>
</evidence>
<name>C1DVP2_SULAA</name>
<dbReference type="CDD" id="cd00761">
    <property type="entry name" value="Glyco_tranf_GTA_type"/>
    <property type="match status" value="1"/>
</dbReference>
<dbReference type="InterPro" id="IPR029044">
    <property type="entry name" value="Nucleotide-diphossugar_trans"/>
</dbReference>
<dbReference type="Gene3D" id="3.90.550.10">
    <property type="entry name" value="Spore Coat Polysaccharide Biosynthesis Protein SpsA, Chain A"/>
    <property type="match status" value="1"/>
</dbReference>
<dbReference type="SUPFAM" id="SSF53448">
    <property type="entry name" value="Nucleotide-diphospho-sugar transferases"/>
    <property type="match status" value="1"/>
</dbReference>
<dbReference type="AlphaFoldDB" id="C1DVP2"/>
<accession>C1DVP2</accession>
<dbReference type="PANTHER" id="PTHR43685">
    <property type="entry name" value="GLYCOSYLTRANSFERASE"/>
    <property type="match status" value="1"/>
</dbReference>
<dbReference type="OrthoDB" id="396512at2"/>
<dbReference type="STRING" id="204536.SULAZ_1209"/>
<dbReference type="Pfam" id="PF00535">
    <property type="entry name" value="Glycos_transf_2"/>
    <property type="match status" value="1"/>
</dbReference>
<reference evidence="2 3" key="1">
    <citation type="journal article" date="2009" name="J. Bacteriol.">
        <title>Complete and draft genome sequences of six members of the Aquificales.</title>
        <authorList>
            <person name="Reysenbach A.L."/>
            <person name="Hamamura N."/>
            <person name="Podar M."/>
            <person name="Griffiths E."/>
            <person name="Ferreira S."/>
            <person name="Hochstein R."/>
            <person name="Heidelberg J."/>
            <person name="Johnson J."/>
            <person name="Mead D."/>
            <person name="Pohorille A."/>
            <person name="Sarmiento M."/>
            <person name="Schweighofer K."/>
            <person name="Seshadri R."/>
            <person name="Voytek M.A."/>
        </authorList>
    </citation>
    <scope>NUCLEOTIDE SEQUENCE [LARGE SCALE GENOMIC DNA]</scope>
    <source>
        <strain evidence="3">Az-Fu1 / DSM 15241 / OCM 825</strain>
    </source>
</reference>
<gene>
    <name evidence="2" type="ordered locus">SULAZ_1209</name>
</gene>
<evidence type="ECO:0000259" key="1">
    <source>
        <dbReference type="Pfam" id="PF00535"/>
    </source>
</evidence>
<dbReference type="HOGENOM" id="CLU_025996_11_0_0"/>
<feature type="domain" description="Glycosyltransferase 2-like" evidence="1">
    <location>
        <begin position="9"/>
        <end position="175"/>
    </location>
</feature>
<proteinExistence type="predicted"/>
<dbReference type="KEGG" id="saf:SULAZ_1209"/>
<organism evidence="2 3">
    <name type="scientific">Sulfurihydrogenibium azorense (strain DSM 15241 / OCM 825 / Az-Fu1)</name>
    <dbReference type="NCBI Taxonomy" id="204536"/>
    <lineage>
        <taxon>Bacteria</taxon>
        <taxon>Pseudomonadati</taxon>
        <taxon>Aquificota</taxon>
        <taxon>Aquificia</taxon>
        <taxon>Aquificales</taxon>
        <taxon>Hydrogenothermaceae</taxon>
        <taxon>Sulfurihydrogenibium</taxon>
    </lineage>
</organism>
<evidence type="ECO:0000313" key="3">
    <source>
        <dbReference type="Proteomes" id="UP000001369"/>
    </source>
</evidence>